<dbReference type="EMBL" id="AVOT02051942">
    <property type="protein sequence ID" value="MBW0546912.1"/>
    <property type="molecule type" value="Genomic_DNA"/>
</dbReference>
<sequence length="175" mass="20801">MRQDHGKHSWPWWKEQIISKWANDSWRFKMENYFEEAICYIERDRPMSWLLNVTAMETDRELPFITNAESSNTSSARGFMEDSPNTVSNLNTAQYRCKHLYWIHQYSFTSQIQVLQSYNHGFSALKLQAVSQPQRMTLLNWCCGNPSLKPNWGQLLTPYYLWPVAPLWCSMAFWS</sequence>
<keyword evidence="2" id="KW-1185">Reference proteome</keyword>
<reference evidence="1" key="1">
    <citation type="submission" date="2021-03" db="EMBL/GenBank/DDBJ databases">
        <title>Draft genome sequence of rust myrtle Austropuccinia psidii MF-1, a brazilian biotype.</title>
        <authorList>
            <person name="Quecine M.C."/>
            <person name="Pachon D.M.R."/>
            <person name="Bonatelli M.L."/>
            <person name="Correr F.H."/>
            <person name="Franceschini L.M."/>
            <person name="Leite T.F."/>
            <person name="Margarido G.R.A."/>
            <person name="Almeida C.A."/>
            <person name="Ferrarezi J.A."/>
            <person name="Labate C.A."/>
        </authorList>
    </citation>
    <scope>NUCLEOTIDE SEQUENCE</scope>
    <source>
        <strain evidence="1">MF-1</strain>
    </source>
</reference>
<accession>A0A9Q3IMJ0</accession>
<gene>
    <name evidence="1" type="ORF">O181_086627</name>
</gene>
<proteinExistence type="predicted"/>
<evidence type="ECO:0000313" key="2">
    <source>
        <dbReference type="Proteomes" id="UP000765509"/>
    </source>
</evidence>
<dbReference type="Proteomes" id="UP000765509">
    <property type="component" value="Unassembled WGS sequence"/>
</dbReference>
<organism evidence="1 2">
    <name type="scientific">Austropuccinia psidii MF-1</name>
    <dbReference type="NCBI Taxonomy" id="1389203"/>
    <lineage>
        <taxon>Eukaryota</taxon>
        <taxon>Fungi</taxon>
        <taxon>Dikarya</taxon>
        <taxon>Basidiomycota</taxon>
        <taxon>Pucciniomycotina</taxon>
        <taxon>Pucciniomycetes</taxon>
        <taxon>Pucciniales</taxon>
        <taxon>Sphaerophragmiaceae</taxon>
        <taxon>Austropuccinia</taxon>
    </lineage>
</organism>
<evidence type="ECO:0000313" key="1">
    <source>
        <dbReference type="EMBL" id="MBW0546912.1"/>
    </source>
</evidence>
<comment type="caution">
    <text evidence="1">The sequence shown here is derived from an EMBL/GenBank/DDBJ whole genome shotgun (WGS) entry which is preliminary data.</text>
</comment>
<name>A0A9Q3IMJ0_9BASI</name>
<protein>
    <submittedName>
        <fullName evidence="1">Uncharacterized protein</fullName>
    </submittedName>
</protein>
<dbReference type="AlphaFoldDB" id="A0A9Q3IMJ0"/>